<accession>A0A507CGG8</accession>
<protein>
    <recommendedName>
        <fullName evidence="9">Cwf19-like C-terminal domain-containing protein</fullName>
    </recommendedName>
</protein>
<dbReference type="InterPro" id="IPR006768">
    <property type="entry name" value="Cwf19-like_C_dom-1"/>
</dbReference>
<dbReference type="GO" id="GO:0008270">
    <property type="term" value="F:zinc ion binding"/>
    <property type="evidence" value="ECO:0007669"/>
    <property type="project" value="UniProtKB-KW"/>
</dbReference>
<reference evidence="7 8" key="1">
    <citation type="journal article" date="2019" name="Sci. Rep.">
        <title>Comparative genomics of chytrid fungi reveal insights into the obligate biotrophic and pathogenic lifestyle of Synchytrium endobioticum.</title>
        <authorList>
            <person name="van de Vossenberg B.T.L.H."/>
            <person name="Warris S."/>
            <person name="Nguyen H.D.T."/>
            <person name="van Gent-Pelzer M.P.E."/>
            <person name="Joly D.L."/>
            <person name="van de Geest H.C."/>
            <person name="Bonants P.J.M."/>
            <person name="Smith D.S."/>
            <person name="Levesque C.A."/>
            <person name="van der Lee T.A.J."/>
        </authorList>
    </citation>
    <scope>NUCLEOTIDE SEQUENCE [LARGE SCALE GENOMIC DNA]</scope>
    <source>
        <strain evidence="7 8">JEL517</strain>
    </source>
</reference>
<proteinExistence type="predicted"/>
<dbReference type="GO" id="GO:0000398">
    <property type="term" value="P:mRNA splicing, via spliceosome"/>
    <property type="evidence" value="ECO:0007669"/>
    <property type="project" value="TreeGrafter"/>
</dbReference>
<evidence type="ECO:0000256" key="4">
    <source>
        <dbReference type="SAM" id="MobiDB-lite"/>
    </source>
</evidence>
<organism evidence="7 8">
    <name type="scientific">Synchytrium microbalum</name>
    <dbReference type="NCBI Taxonomy" id="1806994"/>
    <lineage>
        <taxon>Eukaryota</taxon>
        <taxon>Fungi</taxon>
        <taxon>Fungi incertae sedis</taxon>
        <taxon>Chytridiomycota</taxon>
        <taxon>Chytridiomycota incertae sedis</taxon>
        <taxon>Chytridiomycetes</taxon>
        <taxon>Synchytriales</taxon>
        <taxon>Synchytriaceae</taxon>
        <taxon>Synchytrium</taxon>
    </lineage>
</organism>
<dbReference type="GO" id="GO:0061632">
    <property type="term" value="F:RNA lariat debranching enzyme activator activity"/>
    <property type="evidence" value="ECO:0007669"/>
    <property type="project" value="TreeGrafter"/>
</dbReference>
<dbReference type="GO" id="GO:0071014">
    <property type="term" value="C:post-mRNA release spliceosomal complex"/>
    <property type="evidence" value="ECO:0007669"/>
    <property type="project" value="TreeGrafter"/>
</dbReference>
<dbReference type="PANTHER" id="PTHR12072:SF4">
    <property type="entry name" value="CWF19-LIKE PROTEIN 1"/>
    <property type="match status" value="1"/>
</dbReference>
<evidence type="ECO:0000259" key="6">
    <source>
        <dbReference type="Pfam" id="PF13696"/>
    </source>
</evidence>
<dbReference type="InterPro" id="IPR040194">
    <property type="entry name" value="Cwf19-like"/>
</dbReference>
<evidence type="ECO:0000313" key="8">
    <source>
        <dbReference type="Proteomes" id="UP000319731"/>
    </source>
</evidence>
<dbReference type="InterPro" id="IPR025829">
    <property type="entry name" value="Zn_knuckle_CX2CX3GHX4C"/>
</dbReference>
<sequence length="570" mass="62759">MSASIKILACGNVQNGDIKKFFNRITSINSKSGPFSLLLVVGDFFGSNEDDIQDLLTNTISVPLPTYIMEGSSSFPTQVLEAIESSGEVCTNVFALERAGVITTSEGLKIASVYGTATQTEISTMLENSPSSLGVDILLTYEWPEKVASESYKGDAVPGSREMAQIAVSHQPKYHFASNPSVFYEREPYSNQTANHSTRFLSLGAFGNSAKERWFYAMNLVPLAKSNTKSAPLPNTTPCPYPTGTKKRPAPEEDNGGSFFYGKRDGPKKQAKWEGWDGGSRGIPENYVCNACGEKATHYFKDCPMKLEKQQKVQEMQGRVNARPADQCWFCLSNPNLEKHLIVHIGEDAYVTMPKGPLIEHGGHLIILPIGHYPGTRAILDLTGDEKEEADRAIQEIDSIKVALRTIYAGKHEQLVFFEISGGESGRLQHMHFQAVAVPPSIASNLDKAFTKDCATAGLSLLEDNQLPGNTSTPYVRIELENKVLTYAPSEQVMQSWKAAQDAAARDGTRLKPGQRMDLQLPRAVLAYALGLERRINWKRCLVPENQEAEQAQRIKADLSEKITALMVKS</sequence>
<dbReference type="PANTHER" id="PTHR12072">
    <property type="entry name" value="CWF19, CELL CYCLE CONTROL PROTEIN"/>
    <property type="match status" value="1"/>
</dbReference>
<dbReference type="CDD" id="cd07380">
    <property type="entry name" value="MPP_CWF19_N"/>
    <property type="match status" value="1"/>
</dbReference>
<evidence type="ECO:0000256" key="2">
    <source>
        <dbReference type="ARBA" id="ARBA00022771"/>
    </source>
</evidence>
<evidence type="ECO:0008006" key="9">
    <source>
        <dbReference type="Google" id="ProtNLM"/>
    </source>
</evidence>
<dbReference type="EMBL" id="QEAO01000003">
    <property type="protein sequence ID" value="TPX37126.1"/>
    <property type="molecule type" value="Genomic_DNA"/>
</dbReference>
<dbReference type="Gene3D" id="3.30.428.10">
    <property type="entry name" value="HIT-like"/>
    <property type="match status" value="1"/>
</dbReference>
<evidence type="ECO:0000256" key="1">
    <source>
        <dbReference type="ARBA" id="ARBA00022723"/>
    </source>
</evidence>
<dbReference type="OrthoDB" id="444325at2759"/>
<evidence type="ECO:0000256" key="3">
    <source>
        <dbReference type="ARBA" id="ARBA00022833"/>
    </source>
</evidence>
<dbReference type="InterPro" id="IPR036265">
    <property type="entry name" value="HIT-like_sf"/>
</dbReference>
<comment type="caution">
    <text evidence="7">The sequence shown here is derived from an EMBL/GenBank/DDBJ whole genome shotgun (WGS) entry which is preliminary data.</text>
</comment>
<dbReference type="AlphaFoldDB" id="A0A507CGG8"/>
<dbReference type="Pfam" id="PF04677">
    <property type="entry name" value="CwfJ_C_1"/>
    <property type="match status" value="1"/>
</dbReference>
<feature type="domain" description="Zinc knuckle CX2CX3GHX4C" evidence="6">
    <location>
        <begin position="284"/>
        <end position="305"/>
    </location>
</feature>
<feature type="region of interest" description="Disordered" evidence="4">
    <location>
        <begin position="241"/>
        <end position="266"/>
    </location>
</feature>
<dbReference type="RefSeq" id="XP_031027196.1">
    <property type="nucleotide sequence ID" value="XM_031166872.1"/>
</dbReference>
<gene>
    <name evidence="7" type="ORF">SmJEL517_g00944</name>
</gene>
<name>A0A507CGG8_9FUNG</name>
<keyword evidence="2" id="KW-0863">Zinc-finger</keyword>
<dbReference type="Proteomes" id="UP000319731">
    <property type="component" value="Unassembled WGS sequence"/>
</dbReference>
<keyword evidence="8" id="KW-1185">Reference proteome</keyword>
<evidence type="ECO:0000259" key="5">
    <source>
        <dbReference type="Pfam" id="PF04677"/>
    </source>
</evidence>
<feature type="domain" description="Cwf19-like C-terminal" evidence="5">
    <location>
        <begin position="320"/>
        <end position="450"/>
    </location>
</feature>
<keyword evidence="3" id="KW-0862">Zinc</keyword>
<dbReference type="GeneID" id="42002169"/>
<dbReference type="SUPFAM" id="SSF54197">
    <property type="entry name" value="HIT-like"/>
    <property type="match status" value="1"/>
</dbReference>
<keyword evidence="1" id="KW-0479">Metal-binding</keyword>
<evidence type="ECO:0000313" key="7">
    <source>
        <dbReference type="EMBL" id="TPX37126.1"/>
    </source>
</evidence>
<dbReference type="Pfam" id="PF13696">
    <property type="entry name" value="zf-CCHC_2"/>
    <property type="match status" value="1"/>
</dbReference>
<dbReference type="STRING" id="1806994.A0A507CGG8"/>